<evidence type="ECO:0000313" key="1">
    <source>
        <dbReference type="EMBL" id="OCT78471.1"/>
    </source>
</evidence>
<proteinExistence type="predicted"/>
<dbReference type="EMBL" id="CM004475">
    <property type="protein sequence ID" value="OCT78471.1"/>
    <property type="molecule type" value="Genomic_DNA"/>
</dbReference>
<evidence type="ECO:0000313" key="2">
    <source>
        <dbReference type="Proteomes" id="UP000694892"/>
    </source>
</evidence>
<sequence>MIPLKNSKYSKCRIPKSARYSLFCFVHVGTSFSKIEFGFISSIDSFNFKKSRVLPLISKAPLVASKSGFAP</sequence>
<accession>A0A974CTR7</accession>
<name>A0A974CTR7_XENLA</name>
<protein>
    <submittedName>
        <fullName evidence="1">Uncharacterized protein</fullName>
    </submittedName>
</protein>
<organism evidence="1 2">
    <name type="scientific">Xenopus laevis</name>
    <name type="common">African clawed frog</name>
    <dbReference type="NCBI Taxonomy" id="8355"/>
    <lineage>
        <taxon>Eukaryota</taxon>
        <taxon>Metazoa</taxon>
        <taxon>Chordata</taxon>
        <taxon>Craniata</taxon>
        <taxon>Vertebrata</taxon>
        <taxon>Euteleostomi</taxon>
        <taxon>Amphibia</taxon>
        <taxon>Batrachia</taxon>
        <taxon>Anura</taxon>
        <taxon>Pipoidea</taxon>
        <taxon>Pipidae</taxon>
        <taxon>Xenopodinae</taxon>
        <taxon>Xenopus</taxon>
        <taxon>Xenopus</taxon>
    </lineage>
</organism>
<dbReference type="Proteomes" id="UP000694892">
    <property type="component" value="Chromosome 5S"/>
</dbReference>
<gene>
    <name evidence="1" type="ORF">XELAEV_18029568mg</name>
</gene>
<dbReference type="AlphaFoldDB" id="A0A974CTR7"/>
<reference evidence="2" key="1">
    <citation type="journal article" date="2016" name="Nature">
        <title>Genome evolution in the allotetraploid frog Xenopus laevis.</title>
        <authorList>
            <person name="Session A.M."/>
            <person name="Uno Y."/>
            <person name="Kwon T."/>
            <person name="Chapman J.A."/>
            <person name="Toyoda A."/>
            <person name="Takahashi S."/>
            <person name="Fukui A."/>
            <person name="Hikosaka A."/>
            <person name="Suzuki A."/>
            <person name="Kondo M."/>
            <person name="van Heeringen S.J."/>
            <person name="Quigley I."/>
            <person name="Heinz S."/>
            <person name="Ogino H."/>
            <person name="Ochi H."/>
            <person name="Hellsten U."/>
            <person name="Lyons J.B."/>
            <person name="Simakov O."/>
            <person name="Putnam N."/>
            <person name="Stites J."/>
            <person name="Kuroki Y."/>
            <person name="Tanaka T."/>
            <person name="Michiue T."/>
            <person name="Watanabe M."/>
            <person name="Bogdanovic O."/>
            <person name="Lister R."/>
            <person name="Georgiou G."/>
            <person name="Paranjpe S.S."/>
            <person name="van Kruijsbergen I."/>
            <person name="Shu S."/>
            <person name="Carlson J."/>
            <person name="Kinoshita T."/>
            <person name="Ohta Y."/>
            <person name="Mawaribuchi S."/>
            <person name="Jenkins J."/>
            <person name="Grimwood J."/>
            <person name="Schmutz J."/>
            <person name="Mitros T."/>
            <person name="Mozaffari S.V."/>
            <person name="Suzuki Y."/>
            <person name="Haramoto Y."/>
            <person name="Yamamoto T.S."/>
            <person name="Takagi C."/>
            <person name="Heald R."/>
            <person name="Miller K."/>
            <person name="Haudenschild C."/>
            <person name="Kitzman J."/>
            <person name="Nakayama T."/>
            <person name="Izutsu Y."/>
            <person name="Robert J."/>
            <person name="Fortriede J."/>
            <person name="Burns K."/>
            <person name="Lotay V."/>
            <person name="Karimi K."/>
            <person name="Yasuoka Y."/>
            <person name="Dichmann D.S."/>
            <person name="Flajnik M.F."/>
            <person name="Houston D.W."/>
            <person name="Shendure J."/>
            <person name="DuPasquier L."/>
            <person name="Vize P.D."/>
            <person name="Zorn A.M."/>
            <person name="Ito M."/>
            <person name="Marcotte E.M."/>
            <person name="Wallingford J.B."/>
            <person name="Ito Y."/>
            <person name="Asashima M."/>
            <person name="Ueno N."/>
            <person name="Matsuda Y."/>
            <person name="Veenstra G.J."/>
            <person name="Fujiyama A."/>
            <person name="Harland R.M."/>
            <person name="Taira M."/>
            <person name="Rokhsar D.S."/>
        </authorList>
    </citation>
    <scope>NUCLEOTIDE SEQUENCE [LARGE SCALE GENOMIC DNA]</scope>
    <source>
        <strain evidence="2">J</strain>
    </source>
</reference>